<gene>
    <name evidence="2" type="ORF">ARMOST_14447</name>
</gene>
<dbReference type="Proteomes" id="UP000219338">
    <property type="component" value="Unassembled WGS sequence"/>
</dbReference>
<feature type="region of interest" description="Disordered" evidence="1">
    <location>
        <begin position="1"/>
        <end position="21"/>
    </location>
</feature>
<dbReference type="AlphaFoldDB" id="A0A284RQJ2"/>
<dbReference type="EMBL" id="FUEG01000013">
    <property type="protein sequence ID" value="SJL11046.1"/>
    <property type="molecule type" value="Genomic_DNA"/>
</dbReference>
<evidence type="ECO:0000313" key="3">
    <source>
        <dbReference type="Proteomes" id="UP000219338"/>
    </source>
</evidence>
<dbReference type="OrthoDB" id="10476907at2759"/>
<evidence type="ECO:0000313" key="2">
    <source>
        <dbReference type="EMBL" id="SJL11046.1"/>
    </source>
</evidence>
<sequence>MSSPARNLTRPERTTGPAEMSSVLSISLSSMTPSVEPDRRNWAAISGLSAARERENRLSKAAPQQRIVEVDKILQKILNGLFKELQNIFRQLATDTPPLLDYVNTVYAQSQHISSELEAVQSYIAVEYCTPASSPTTRRVAGHQSRPSSSSSSSSELESEITGVEMTYNMIPGARRQRRMFTKYHEFLLADGSNIRYLVEQFAILHDHLEILQRYFRWYSDGPIIIEDAKNAPVPTPVELFKLDDELVERVYAAFWDTRYAPIPPRRLTAVYPSLPFNSDYPSSASQ</sequence>
<organism evidence="2 3">
    <name type="scientific">Armillaria ostoyae</name>
    <name type="common">Armillaria root rot fungus</name>
    <dbReference type="NCBI Taxonomy" id="47428"/>
    <lineage>
        <taxon>Eukaryota</taxon>
        <taxon>Fungi</taxon>
        <taxon>Dikarya</taxon>
        <taxon>Basidiomycota</taxon>
        <taxon>Agaricomycotina</taxon>
        <taxon>Agaricomycetes</taxon>
        <taxon>Agaricomycetidae</taxon>
        <taxon>Agaricales</taxon>
        <taxon>Marasmiineae</taxon>
        <taxon>Physalacriaceae</taxon>
        <taxon>Armillaria</taxon>
    </lineage>
</organism>
<evidence type="ECO:0000256" key="1">
    <source>
        <dbReference type="SAM" id="MobiDB-lite"/>
    </source>
</evidence>
<proteinExistence type="predicted"/>
<feature type="region of interest" description="Disordered" evidence="1">
    <location>
        <begin position="135"/>
        <end position="160"/>
    </location>
</feature>
<keyword evidence="3" id="KW-1185">Reference proteome</keyword>
<accession>A0A284RQJ2</accession>
<name>A0A284RQJ2_ARMOS</name>
<protein>
    <submittedName>
        <fullName evidence="2">Uncharacterized protein</fullName>
    </submittedName>
</protein>
<reference evidence="3" key="1">
    <citation type="journal article" date="2017" name="Nat. Ecol. Evol.">
        <title>Genome expansion and lineage-specific genetic innovations in the forest pathogenic fungi Armillaria.</title>
        <authorList>
            <person name="Sipos G."/>
            <person name="Prasanna A.N."/>
            <person name="Walter M.C."/>
            <person name="O'Connor E."/>
            <person name="Balint B."/>
            <person name="Krizsan K."/>
            <person name="Kiss B."/>
            <person name="Hess J."/>
            <person name="Varga T."/>
            <person name="Slot J."/>
            <person name="Riley R."/>
            <person name="Boka B."/>
            <person name="Rigling D."/>
            <person name="Barry K."/>
            <person name="Lee J."/>
            <person name="Mihaltcheva S."/>
            <person name="LaButti K."/>
            <person name="Lipzen A."/>
            <person name="Waldron R."/>
            <person name="Moloney N.M."/>
            <person name="Sperisen C."/>
            <person name="Kredics L."/>
            <person name="Vagvoelgyi C."/>
            <person name="Patrignani A."/>
            <person name="Fitzpatrick D."/>
            <person name="Nagy I."/>
            <person name="Doyle S."/>
            <person name="Anderson J.B."/>
            <person name="Grigoriev I.V."/>
            <person name="Gueldener U."/>
            <person name="Muensterkoetter M."/>
            <person name="Nagy L.G."/>
        </authorList>
    </citation>
    <scope>NUCLEOTIDE SEQUENCE [LARGE SCALE GENOMIC DNA]</scope>
    <source>
        <strain evidence="3">C18/9</strain>
    </source>
</reference>